<name>A0A5C3KBG4_COPMA</name>
<dbReference type="EMBL" id="ML210542">
    <property type="protein sequence ID" value="TFK17264.1"/>
    <property type="molecule type" value="Genomic_DNA"/>
</dbReference>
<proteinExistence type="predicted"/>
<reference evidence="1 2" key="1">
    <citation type="journal article" date="2019" name="Nat. Ecol. Evol.">
        <title>Megaphylogeny resolves global patterns of mushroom evolution.</title>
        <authorList>
            <person name="Varga T."/>
            <person name="Krizsan K."/>
            <person name="Foldi C."/>
            <person name="Dima B."/>
            <person name="Sanchez-Garcia M."/>
            <person name="Sanchez-Ramirez S."/>
            <person name="Szollosi G.J."/>
            <person name="Szarkandi J.G."/>
            <person name="Papp V."/>
            <person name="Albert L."/>
            <person name="Andreopoulos W."/>
            <person name="Angelini C."/>
            <person name="Antonin V."/>
            <person name="Barry K.W."/>
            <person name="Bougher N.L."/>
            <person name="Buchanan P."/>
            <person name="Buyck B."/>
            <person name="Bense V."/>
            <person name="Catcheside P."/>
            <person name="Chovatia M."/>
            <person name="Cooper J."/>
            <person name="Damon W."/>
            <person name="Desjardin D."/>
            <person name="Finy P."/>
            <person name="Geml J."/>
            <person name="Haridas S."/>
            <person name="Hughes K."/>
            <person name="Justo A."/>
            <person name="Karasinski D."/>
            <person name="Kautmanova I."/>
            <person name="Kiss B."/>
            <person name="Kocsube S."/>
            <person name="Kotiranta H."/>
            <person name="LaButti K.M."/>
            <person name="Lechner B.E."/>
            <person name="Liimatainen K."/>
            <person name="Lipzen A."/>
            <person name="Lukacs Z."/>
            <person name="Mihaltcheva S."/>
            <person name="Morgado L.N."/>
            <person name="Niskanen T."/>
            <person name="Noordeloos M.E."/>
            <person name="Ohm R.A."/>
            <person name="Ortiz-Santana B."/>
            <person name="Ovrebo C."/>
            <person name="Racz N."/>
            <person name="Riley R."/>
            <person name="Savchenko A."/>
            <person name="Shiryaev A."/>
            <person name="Soop K."/>
            <person name="Spirin V."/>
            <person name="Szebenyi C."/>
            <person name="Tomsovsky M."/>
            <person name="Tulloss R.E."/>
            <person name="Uehling J."/>
            <person name="Grigoriev I.V."/>
            <person name="Vagvolgyi C."/>
            <person name="Papp T."/>
            <person name="Martin F.M."/>
            <person name="Miettinen O."/>
            <person name="Hibbett D.S."/>
            <person name="Nagy L.G."/>
        </authorList>
    </citation>
    <scope>NUCLEOTIDE SEQUENCE [LARGE SCALE GENOMIC DNA]</scope>
    <source>
        <strain evidence="1 2">CBS 121175</strain>
    </source>
</reference>
<evidence type="ECO:0000313" key="2">
    <source>
        <dbReference type="Proteomes" id="UP000307440"/>
    </source>
</evidence>
<evidence type="ECO:0000313" key="1">
    <source>
        <dbReference type="EMBL" id="TFK17264.1"/>
    </source>
</evidence>
<protein>
    <submittedName>
        <fullName evidence="1">Uncharacterized protein</fullName>
    </submittedName>
</protein>
<dbReference type="Proteomes" id="UP000307440">
    <property type="component" value="Unassembled WGS sequence"/>
</dbReference>
<accession>A0A5C3KBG4</accession>
<organism evidence="1 2">
    <name type="scientific">Coprinopsis marcescibilis</name>
    <name type="common">Agaric fungus</name>
    <name type="synonym">Psathyrella marcescibilis</name>
    <dbReference type="NCBI Taxonomy" id="230819"/>
    <lineage>
        <taxon>Eukaryota</taxon>
        <taxon>Fungi</taxon>
        <taxon>Dikarya</taxon>
        <taxon>Basidiomycota</taxon>
        <taxon>Agaricomycotina</taxon>
        <taxon>Agaricomycetes</taxon>
        <taxon>Agaricomycetidae</taxon>
        <taxon>Agaricales</taxon>
        <taxon>Agaricineae</taxon>
        <taxon>Psathyrellaceae</taxon>
        <taxon>Coprinopsis</taxon>
    </lineage>
</organism>
<dbReference type="AlphaFoldDB" id="A0A5C3KBG4"/>
<sequence length="184" mass="19472">MQAWASLDPPGTLQTLFGFGQDQEPFAALTHLTVDGDLVSGVRSATATLPQLSALTHLSCPVARHTSQSASCAETKGILEGAGEFGFWAALANTGVRLRSLKDATASREMLAYLGSYSALDLQELEVRCFSGRDDWDDWDAGVDGGEKQEMGAELWRVVVGVSHHLSLPRAGLRGCLAGPGGRA</sequence>
<gene>
    <name evidence="1" type="ORF">FA15DRAFT_342739</name>
</gene>
<keyword evidence="2" id="KW-1185">Reference proteome</keyword>